<dbReference type="EMBL" id="CP006850">
    <property type="protein sequence ID" value="AHH21329.1"/>
    <property type="molecule type" value="Genomic_DNA"/>
</dbReference>
<dbReference type="AlphaFoldDB" id="W5TQ97"/>
<dbReference type="InterPro" id="IPR036388">
    <property type="entry name" value="WH-like_DNA-bd_sf"/>
</dbReference>
<evidence type="ECO:0000313" key="8">
    <source>
        <dbReference type="Proteomes" id="UP000019150"/>
    </source>
</evidence>
<dbReference type="Pfam" id="PF03466">
    <property type="entry name" value="LysR_substrate"/>
    <property type="match status" value="1"/>
</dbReference>
<keyword evidence="2" id="KW-0805">Transcription regulation</keyword>
<evidence type="ECO:0000256" key="1">
    <source>
        <dbReference type="ARBA" id="ARBA00009437"/>
    </source>
</evidence>
<dbReference type="GO" id="GO:0003700">
    <property type="term" value="F:DNA-binding transcription factor activity"/>
    <property type="evidence" value="ECO:0007669"/>
    <property type="project" value="InterPro"/>
</dbReference>
<reference evidence="7 8" key="1">
    <citation type="journal article" date="2014" name="Appl. Environ. Microbiol.">
        <title>Insights into the Microbial Degradation of Rubber and Gutta-Percha by Analysis of the Complete Genome of Nocardia nova SH22a.</title>
        <authorList>
            <person name="Luo Q."/>
            <person name="Hiessl S."/>
            <person name="Poehlein A."/>
            <person name="Daniel R."/>
            <person name="Steinbuchel A."/>
        </authorList>
    </citation>
    <scope>NUCLEOTIDE SEQUENCE [LARGE SCALE GENOMIC DNA]</scope>
    <source>
        <strain evidence="7">SH22a</strain>
    </source>
</reference>
<dbReference type="eggNOG" id="COG0583">
    <property type="taxonomic scope" value="Bacteria"/>
</dbReference>
<feature type="domain" description="HTH lysR-type" evidence="6">
    <location>
        <begin position="13"/>
        <end position="68"/>
    </location>
</feature>
<dbReference type="SUPFAM" id="SSF46785">
    <property type="entry name" value="Winged helix' DNA-binding domain"/>
    <property type="match status" value="1"/>
</dbReference>
<gene>
    <name evidence="7" type="ORF">NONO_c65590</name>
</gene>
<dbReference type="GO" id="GO:0003677">
    <property type="term" value="F:DNA binding"/>
    <property type="evidence" value="ECO:0007669"/>
    <property type="project" value="UniProtKB-KW"/>
</dbReference>
<keyword evidence="8" id="KW-1185">Reference proteome</keyword>
<keyword evidence="5" id="KW-0804">Transcription</keyword>
<dbReference type="Gene3D" id="3.40.190.290">
    <property type="match status" value="1"/>
</dbReference>
<sequence length="303" mass="32792">MDDFSPTQVEALIPLLAAFDAAASLGHITRASEALGVPQSSLSRRLKAVEKIVGTPLFQPMGRGIALTPAGRELFERTRGLVRTLGDAVRVVRGDADPEGGLVRFGFPLTLGPVSVPSMLADFHAGAPRIRLHLVQAHGEGLAELLREGRLDLAVMIPAPADLPATVLGHQRIHLYVARDHRLADRHTVDLAELADETFIANPPAYHLRRLLDSWCAEAGFAPEVAFEITEFETLRSLVAHGLGIALLPAPELEHPELRRIELSGPRARSIALASAAHRPTPAVARLHDYIARHATTHLATTW</sequence>
<dbReference type="Pfam" id="PF00126">
    <property type="entry name" value="HTH_1"/>
    <property type="match status" value="1"/>
</dbReference>
<dbReference type="PANTHER" id="PTHR30346:SF28">
    <property type="entry name" value="HTH-TYPE TRANSCRIPTIONAL REGULATOR CYNR"/>
    <property type="match status" value="1"/>
</dbReference>
<dbReference type="KEGG" id="nno:NONO_c65590"/>
<name>W5TQ97_9NOCA</name>
<dbReference type="PANTHER" id="PTHR30346">
    <property type="entry name" value="TRANSCRIPTIONAL DUAL REGULATOR HCAR-RELATED"/>
    <property type="match status" value="1"/>
</dbReference>
<evidence type="ECO:0000256" key="4">
    <source>
        <dbReference type="ARBA" id="ARBA00023159"/>
    </source>
</evidence>
<dbReference type="Gene3D" id="1.10.10.10">
    <property type="entry name" value="Winged helix-like DNA-binding domain superfamily/Winged helix DNA-binding domain"/>
    <property type="match status" value="1"/>
</dbReference>
<organism evidence="7 8">
    <name type="scientific">Nocardia nova SH22a</name>
    <dbReference type="NCBI Taxonomy" id="1415166"/>
    <lineage>
        <taxon>Bacteria</taxon>
        <taxon>Bacillati</taxon>
        <taxon>Actinomycetota</taxon>
        <taxon>Actinomycetes</taxon>
        <taxon>Mycobacteriales</taxon>
        <taxon>Nocardiaceae</taxon>
        <taxon>Nocardia</taxon>
    </lineage>
</organism>
<evidence type="ECO:0000256" key="2">
    <source>
        <dbReference type="ARBA" id="ARBA00023015"/>
    </source>
</evidence>
<dbReference type="RefSeq" id="WP_025352640.1">
    <property type="nucleotide sequence ID" value="NZ_CP006850.1"/>
</dbReference>
<keyword evidence="4" id="KW-0010">Activator</keyword>
<dbReference type="PATRIC" id="fig|1415166.3.peg.6738"/>
<proteinExistence type="inferred from homology"/>
<dbReference type="SUPFAM" id="SSF53850">
    <property type="entry name" value="Periplasmic binding protein-like II"/>
    <property type="match status" value="1"/>
</dbReference>
<dbReference type="PROSITE" id="PS50931">
    <property type="entry name" value="HTH_LYSR"/>
    <property type="match status" value="1"/>
</dbReference>
<dbReference type="InterPro" id="IPR000847">
    <property type="entry name" value="LysR_HTH_N"/>
</dbReference>
<protein>
    <submittedName>
        <fullName evidence="7">Transcriptional regulator, LysR family</fullName>
    </submittedName>
</protein>
<dbReference type="HOGENOM" id="CLU_039613_6_0_11"/>
<dbReference type="InterPro" id="IPR036390">
    <property type="entry name" value="WH_DNA-bd_sf"/>
</dbReference>
<evidence type="ECO:0000313" key="7">
    <source>
        <dbReference type="EMBL" id="AHH21329.1"/>
    </source>
</evidence>
<dbReference type="Proteomes" id="UP000019150">
    <property type="component" value="Chromosome"/>
</dbReference>
<dbReference type="STRING" id="1415166.NONO_c65590"/>
<comment type="similarity">
    <text evidence="1">Belongs to the LysR transcriptional regulatory family.</text>
</comment>
<accession>W5TQ97</accession>
<dbReference type="GO" id="GO:0032993">
    <property type="term" value="C:protein-DNA complex"/>
    <property type="evidence" value="ECO:0007669"/>
    <property type="project" value="TreeGrafter"/>
</dbReference>
<evidence type="ECO:0000259" key="6">
    <source>
        <dbReference type="PROSITE" id="PS50931"/>
    </source>
</evidence>
<keyword evidence="3" id="KW-0238">DNA-binding</keyword>
<dbReference type="InterPro" id="IPR005119">
    <property type="entry name" value="LysR_subst-bd"/>
</dbReference>
<dbReference type="OrthoDB" id="9803735at2"/>
<evidence type="ECO:0000256" key="5">
    <source>
        <dbReference type="ARBA" id="ARBA00023163"/>
    </source>
</evidence>
<evidence type="ECO:0000256" key="3">
    <source>
        <dbReference type="ARBA" id="ARBA00023125"/>
    </source>
</evidence>